<feature type="transmembrane region" description="Helical" evidence="6">
    <location>
        <begin position="325"/>
        <end position="343"/>
    </location>
</feature>
<reference evidence="8 9" key="1">
    <citation type="submission" date="2015-05" db="EMBL/GenBank/DDBJ databases">
        <title>Distinctive expansion of gene families associated with plant cell wall degradation and secondary metabolism in the genomes of grapevine trunk pathogens.</title>
        <authorList>
            <person name="Lawrence D.P."/>
            <person name="Travadon R."/>
            <person name="Rolshausen P.E."/>
            <person name="Baumgartner K."/>
        </authorList>
    </citation>
    <scope>NUCLEOTIDE SEQUENCE [LARGE SCALE GENOMIC DNA]</scope>
    <source>
        <strain evidence="8">UCRPC4</strain>
    </source>
</reference>
<dbReference type="Pfam" id="PF07690">
    <property type="entry name" value="MFS_1"/>
    <property type="match status" value="1"/>
</dbReference>
<dbReference type="GO" id="GO:0022857">
    <property type="term" value="F:transmembrane transporter activity"/>
    <property type="evidence" value="ECO:0007669"/>
    <property type="project" value="InterPro"/>
</dbReference>
<comment type="caution">
    <text evidence="8">The sequence shown here is derived from an EMBL/GenBank/DDBJ whole genome shotgun (WGS) entry which is preliminary data.</text>
</comment>
<evidence type="ECO:0000259" key="7">
    <source>
        <dbReference type="PROSITE" id="PS50850"/>
    </source>
</evidence>
<evidence type="ECO:0000256" key="5">
    <source>
        <dbReference type="SAM" id="MobiDB-lite"/>
    </source>
</evidence>
<feature type="transmembrane region" description="Helical" evidence="6">
    <location>
        <begin position="532"/>
        <end position="553"/>
    </location>
</feature>
<comment type="subcellular location">
    <subcellularLocation>
        <location evidence="1">Membrane</location>
        <topology evidence="1">Multi-pass membrane protein</topology>
    </subcellularLocation>
</comment>
<accession>A0A0G2DZH0</accession>
<gene>
    <name evidence="8" type="ORF">UCRPC4_g06052</name>
</gene>
<keyword evidence="3 6" id="KW-1133">Transmembrane helix</keyword>
<name>A0A0G2DZH0_PHACM</name>
<feature type="transmembrane region" description="Helical" evidence="6">
    <location>
        <begin position="122"/>
        <end position="149"/>
    </location>
</feature>
<feature type="transmembrane region" description="Helical" evidence="6">
    <location>
        <begin position="364"/>
        <end position="388"/>
    </location>
</feature>
<evidence type="ECO:0000256" key="2">
    <source>
        <dbReference type="ARBA" id="ARBA00022692"/>
    </source>
</evidence>
<dbReference type="Gene3D" id="1.20.1250.20">
    <property type="entry name" value="MFS general substrate transporter like domains"/>
    <property type="match status" value="2"/>
</dbReference>
<dbReference type="InterPro" id="IPR020846">
    <property type="entry name" value="MFS_dom"/>
</dbReference>
<evidence type="ECO:0000256" key="4">
    <source>
        <dbReference type="ARBA" id="ARBA00023136"/>
    </source>
</evidence>
<dbReference type="AlphaFoldDB" id="A0A0G2DZH0"/>
<keyword evidence="9" id="KW-1185">Reference proteome</keyword>
<dbReference type="SUPFAM" id="SSF103473">
    <property type="entry name" value="MFS general substrate transporter"/>
    <property type="match status" value="1"/>
</dbReference>
<dbReference type="OrthoDB" id="2985014at2759"/>
<feature type="transmembrane region" description="Helical" evidence="6">
    <location>
        <begin position="225"/>
        <end position="250"/>
    </location>
</feature>
<evidence type="ECO:0000256" key="3">
    <source>
        <dbReference type="ARBA" id="ARBA00022989"/>
    </source>
</evidence>
<dbReference type="InterPro" id="IPR011701">
    <property type="entry name" value="MFS"/>
</dbReference>
<feature type="region of interest" description="Disordered" evidence="5">
    <location>
        <begin position="54"/>
        <end position="85"/>
    </location>
</feature>
<dbReference type="Proteomes" id="UP000053317">
    <property type="component" value="Unassembled WGS sequence"/>
</dbReference>
<sequence>MVETLIANNGVLFSLSSTSLLLNLKDQPYVTTMGESTEDDMASVQDVEKGAIPESVTDEGSEPYNQESNINPGGGNDCAREGDESKSPTNLECIASIGHSLHPVETEYGKRPSCFSTTLQEILFVLTTTFAVGQSSILIGLTSVITSHIGRSLNMTQAEITWINASSSLGAYAILCLIAGFATNAYYMDILTGLLGVASSGSVPPAMGLLGSIYKKPSARKNKAFACFSAGNPLGFVVGMLISGVSTSVANWRTSFWVTCVIYVFFTAVAFWTVPPDEQQAAPFNRTTLKTFDFLGALLSLAGIGLLTSGLSIAGDAPEGWKTPYVIVFLILGVFLIVGFVAWQGFFKHPLMPLYIWKDRNFSLLVLILSLGFMGFSGNSFWLCLFFQEIKRFEPIAIAARMLPMAIAGIIVNVIAGLVMHKISNKILMTIGSLGFCGCFALLSAMPADNNYWPFIFPALCLSVVGADFVFMVVNMYVMSSLPPSHQSIAGAILQTATRIVTAIGLGIQTAAFTSLSPSGSSTSTDFKPYRAAWWVAMGAAGFSLVFVPFITVRRQGDKKEIR</sequence>
<dbReference type="PROSITE" id="PS50850">
    <property type="entry name" value="MFS"/>
    <property type="match status" value="1"/>
</dbReference>
<feature type="transmembrane region" description="Helical" evidence="6">
    <location>
        <begin position="169"/>
        <end position="187"/>
    </location>
</feature>
<dbReference type="GO" id="GO:0016020">
    <property type="term" value="C:membrane"/>
    <property type="evidence" value="ECO:0007669"/>
    <property type="project" value="UniProtKB-SubCell"/>
</dbReference>
<evidence type="ECO:0000313" key="9">
    <source>
        <dbReference type="Proteomes" id="UP000053317"/>
    </source>
</evidence>
<feature type="transmembrane region" description="Helical" evidence="6">
    <location>
        <begin position="193"/>
        <end position="213"/>
    </location>
</feature>
<feature type="transmembrane region" description="Helical" evidence="6">
    <location>
        <begin position="400"/>
        <end position="420"/>
    </location>
</feature>
<organism evidence="8 9">
    <name type="scientific">Phaeomoniella chlamydospora</name>
    <name type="common">Phaeoacremonium chlamydosporum</name>
    <dbReference type="NCBI Taxonomy" id="158046"/>
    <lineage>
        <taxon>Eukaryota</taxon>
        <taxon>Fungi</taxon>
        <taxon>Dikarya</taxon>
        <taxon>Ascomycota</taxon>
        <taxon>Pezizomycotina</taxon>
        <taxon>Eurotiomycetes</taxon>
        <taxon>Chaetothyriomycetidae</taxon>
        <taxon>Phaeomoniellales</taxon>
        <taxon>Phaeomoniellaceae</taxon>
        <taxon>Phaeomoniella</taxon>
    </lineage>
</organism>
<dbReference type="InterPro" id="IPR036259">
    <property type="entry name" value="MFS_trans_sf"/>
</dbReference>
<feature type="transmembrane region" description="Helical" evidence="6">
    <location>
        <begin position="427"/>
        <end position="446"/>
    </location>
</feature>
<evidence type="ECO:0000313" key="8">
    <source>
        <dbReference type="EMBL" id="KKY15944.1"/>
    </source>
</evidence>
<dbReference type="PANTHER" id="PTHR42718">
    <property type="entry name" value="MAJOR FACILITATOR SUPERFAMILY MULTIDRUG TRANSPORTER MFSC"/>
    <property type="match status" value="1"/>
</dbReference>
<feature type="transmembrane region" description="Helical" evidence="6">
    <location>
        <begin position="256"/>
        <end position="274"/>
    </location>
</feature>
<keyword evidence="2 6" id="KW-0812">Transmembrane</keyword>
<dbReference type="EMBL" id="LCWF01000170">
    <property type="protein sequence ID" value="KKY15944.1"/>
    <property type="molecule type" value="Genomic_DNA"/>
</dbReference>
<evidence type="ECO:0000256" key="1">
    <source>
        <dbReference type="ARBA" id="ARBA00004141"/>
    </source>
</evidence>
<keyword evidence="4 6" id="KW-0472">Membrane</keyword>
<evidence type="ECO:0000256" key="6">
    <source>
        <dbReference type="SAM" id="Phobius"/>
    </source>
</evidence>
<feature type="domain" description="Major facilitator superfamily (MFS) profile" evidence="7">
    <location>
        <begin position="91"/>
        <end position="556"/>
    </location>
</feature>
<feature type="transmembrane region" description="Helical" evidence="6">
    <location>
        <begin position="452"/>
        <end position="477"/>
    </location>
</feature>
<reference evidence="8 9" key="2">
    <citation type="submission" date="2015-05" db="EMBL/GenBank/DDBJ databases">
        <authorList>
            <person name="Morales-Cruz A."/>
            <person name="Amrine K.C."/>
            <person name="Cantu D."/>
        </authorList>
    </citation>
    <scope>NUCLEOTIDE SEQUENCE [LARGE SCALE GENOMIC DNA]</scope>
    <source>
        <strain evidence="8">UCRPC4</strain>
    </source>
</reference>
<dbReference type="PANTHER" id="PTHR42718:SF23">
    <property type="entry name" value="MAJOR FACILITATOR SUPERFAMILY (MFS) PROFILE DOMAIN-CONTAINING PROTEIN"/>
    <property type="match status" value="1"/>
</dbReference>
<feature type="transmembrane region" description="Helical" evidence="6">
    <location>
        <begin position="294"/>
        <end position="313"/>
    </location>
</feature>
<protein>
    <submittedName>
        <fullName evidence="8">Putative aminotriazole resistance</fullName>
    </submittedName>
</protein>
<proteinExistence type="predicted"/>